<protein>
    <submittedName>
        <fullName evidence="1">Uncharacterized protein</fullName>
    </submittedName>
</protein>
<dbReference type="AlphaFoldDB" id="A0A8H4EYA0"/>
<evidence type="ECO:0000313" key="1">
    <source>
        <dbReference type="EMBL" id="KAF1797613.1"/>
    </source>
</evidence>
<dbReference type="EMBL" id="JAAECE010000009">
    <property type="protein sequence ID" value="KAF1797613.1"/>
    <property type="molecule type" value="Genomic_DNA"/>
</dbReference>
<organism evidence="1 2">
    <name type="scientific">Mucor circinelloides f. lusitanicus</name>
    <name type="common">Mucor racemosus var. lusitanicus</name>
    <dbReference type="NCBI Taxonomy" id="29924"/>
    <lineage>
        <taxon>Eukaryota</taxon>
        <taxon>Fungi</taxon>
        <taxon>Fungi incertae sedis</taxon>
        <taxon>Mucoromycota</taxon>
        <taxon>Mucoromycotina</taxon>
        <taxon>Mucoromycetes</taxon>
        <taxon>Mucorales</taxon>
        <taxon>Mucorineae</taxon>
        <taxon>Mucoraceae</taxon>
        <taxon>Mucor</taxon>
    </lineage>
</organism>
<sequence>MVKRITRRPAARNSPDTLLRRKECVEKWSQTDMDYLSNCVFVDESASDINMRPSTVRSAKRHSSNCYYTIHSCSVSYHSSSNLCHAFSKYRDQIVQLETEEDQS</sequence>
<proteinExistence type="predicted"/>
<comment type="caution">
    <text evidence="1">The sequence shown here is derived from an EMBL/GenBank/DDBJ whole genome shotgun (WGS) entry which is preliminary data.</text>
</comment>
<evidence type="ECO:0000313" key="2">
    <source>
        <dbReference type="Proteomes" id="UP000469890"/>
    </source>
</evidence>
<name>A0A8H4EYA0_MUCCL</name>
<gene>
    <name evidence="1" type="ORF">FB192DRAFT_1400742</name>
</gene>
<accession>A0A8H4EYA0</accession>
<reference evidence="1 2" key="1">
    <citation type="submission" date="2019-09" db="EMBL/GenBank/DDBJ databases">
        <authorList>
            <consortium name="DOE Joint Genome Institute"/>
            <person name="Mondo S.J."/>
            <person name="Navarro-Mendoza M.I."/>
            <person name="Perez-Arques C."/>
            <person name="Panchal S."/>
            <person name="Nicolas F.E."/>
            <person name="Ganguly P."/>
            <person name="Pangilinan J."/>
            <person name="Grigoriev I."/>
            <person name="Heitman J."/>
            <person name="Sanya K."/>
            <person name="Garre V."/>
        </authorList>
    </citation>
    <scope>NUCLEOTIDE SEQUENCE [LARGE SCALE GENOMIC DNA]</scope>
    <source>
        <strain evidence="1 2">MU402</strain>
    </source>
</reference>
<dbReference type="Proteomes" id="UP000469890">
    <property type="component" value="Unassembled WGS sequence"/>
</dbReference>